<dbReference type="PANTHER" id="PTHR30193:SF37">
    <property type="entry name" value="INNER MEMBRANE ABC TRANSPORTER PERMEASE PROTEIN YCJO"/>
    <property type="match status" value="1"/>
</dbReference>
<feature type="transmembrane region" description="Helical" evidence="7">
    <location>
        <begin position="141"/>
        <end position="162"/>
    </location>
</feature>
<accession>A0ABM8GNC7</accession>
<feature type="transmembrane region" description="Helical" evidence="7">
    <location>
        <begin position="48"/>
        <end position="74"/>
    </location>
</feature>
<dbReference type="InterPro" id="IPR051393">
    <property type="entry name" value="ABC_transporter_permease"/>
</dbReference>
<evidence type="ECO:0000256" key="5">
    <source>
        <dbReference type="ARBA" id="ARBA00022989"/>
    </source>
</evidence>
<dbReference type="Pfam" id="PF00528">
    <property type="entry name" value="BPD_transp_1"/>
    <property type="match status" value="1"/>
</dbReference>
<feature type="domain" description="ABC transmembrane type-1" evidence="8">
    <location>
        <begin position="53"/>
        <end position="267"/>
    </location>
</feature>
<dbReference type="EMBL" id="AP027732">
    <property type="protein sequence ID" value="BDZ49733.1"/>
    <property type="molecule type" value="Genomic_DNA"/>
</dbReference>
<organism evidence="9 10">
    <name type="scientific">Frondihabitans sucicola</name>
    <dbReference type="NCBI Taxonomy" id="1268041"/>
    <lineage>
        <taxon>Bacteria</taxon>
        <taxon>Bacillati</taxon>
        <taxon>Actinomycetota</taxon>
        <taxon>Actinomycetes</taxon>
        <taxon>Micrococcales</taxon>
        <taxon>Microbacteriaceae</taxon>
        <taxon>Frondihabitans</taxon>
    </lineage>
</organism>
<dbReference type="CDD" id="cd06261">
    <property type="entry name" value="TM_PBP2"/>
    <property type="match status" value="1"/>
</dbReference>
<name>A0ABM8GNC7_9MICO</name>
<dbReference type="PROSITE" id="PS50928">
    <property type="entry name" value="ABC_TM1"/>
    <property type="match status" value="1"/>
</dbReference>
<reference evidence="10" key="1">
    <citation type="journal article" date="2019" name="Int. J. Syst. Evol. Microbiol.">
        <title>The Global Catalogue of Microorganisms (GCM) 10K type strain sequencing project: providing services to taxonomists for standard genome sequencing and annotation.</title>
        <authorList>
            <consortium name="The Broad Institute Genomics Platform"/>
            <consortium name="The Broad Institute Genome Sequencing Center for Infectious Disease"/>
            <person name="Wu L."/>
            <person name="Ma J."/>
        </authorList>
    </citation>
    <scope>NUCLEOTIDE SEQUENCE [LARGE SCALE GENOMIC DNA]</scope>
    <source>
        <strain evidence="10">NBRC 108728</strain>
    </source>
</reference>
<keyword evidence="6 7" id="KW-0472">Membrane</keyword>
<keyword evidence="4 7" id="KW-0812">Transmembrane</keyword>
<evidence type="ECO:0000256" key="3">
    <source>
        <dbReference type="ARBA" id="ARBA00022475"/>
    </source>
</evidence>
<evidence type="ECO:0000256" key="6">
    <source>
        <dbReference type="ARBA" id="ARBA00023136"/>
    </source>
</evidence>
<feature type="transmembrane region" description="Helical" evidence="7">
    <location>
        <begin position="198"/>
        <end position="219"/>
    </location>
</feature>
<dbReference type="InterPro" id="IPR000515">
    <property type="entry name" value="MetI-like"/>
</dbReference>
<keyword evidence="2 7" id="KW-0813">Transport</keyword>
<keyword evidence="3" id="KW-1003">Cell membrane</keyword>
<sequence>MPALVPVLGIVIFPILFAIYISLNRWPLFGDISFIGIQNYLRLGSDPVFFQAVGFTLLYTAIVTLPVLVIGYALAAFVRSNRRGAILFRTLFFLPTVVGLSTLSFLYLVELQPGSGTVNVVLKTVGLTDGNTPWFLHWQSGLLIVSALVVWFAGGTTMMLLLGGMQAIPTELYEAAEIDGASRWQREMRVTVPLVKRTIAMSLVLSIIGSFLAFQQFLILTNGGPGSSTTTVVMRVYQEAFVNQQLGSATAMGVVVMFAIAALTSIQLFVLREKD</sequence>
<dbReference type="Gene3D" id="1.10.3720.10">
    <property type="entry name" value="MetI-like"/>
    <property type="match status" value="1"/>
</dbReference>
<evidence type="ECO:0000256" key="2">
    <source>
        <dbReference type="ARBA" id="ARBA00022448"/>
    </source>
</evidence>
<evidence type="ECO:0000256" key="4">
    <source>
        <dbReference type="ARBA" id="ARBA00022692"/>
    </source>
</evidence>
<dbReference type="PANTHER" id="PTHR30193">
    <property type="entry name" value="ABC TRANSPORTER PERMEASE PROTEIN"/>
    <property type="match status" value="1"/>
</dbReference>
<evidence type="ECO:0000259" key="8">
    <source>
        <dbReference type="PROSITE" id="PS50928"/>
    </source>
</evidence>
<dbReference type="SUPFAM" id="SSF161098">
    <property type="entry name" value="MetI-like"/>
    <property type="match status" value="1"/>
</dbReference>
<feature type="transmembrane region" description="Helical" evidence="7">
    <location>
        <begin position="86"/>
        <end position="109"/>
    </location>
</feature>
<evidence type="ECO:0000313" key="10">
    <source>
        <dbReference type="Proteomes" id="UP001321486"/>
    </source>
</evidence>
<evidence type="ECO:0000313" key="9">
    <source>
        <dbReference type="EMBL" id="BDZ49733.1"/>
    </source>
</evidence>
<keyword evidence="5 7" id="KW-1133">Transmembrane helix</keyword>
<protein>
    <submittedName>
        <fullName evidence="9">Sugar ABC transporter permease</fullName>
    </submittedName>
</protein>
<comment type="similarity">
    <text evidence="7">Belongs to the binding-protein-dependent transport system permease family.</text>
</comment>
<comment type="subcellular location">
    <subcellularLocation>
        <location evidence="1 7">Cell membrane</location>
        <topology evidence="1 7">Multi-pass membrane protein</topology>
    </subcellularLocation>
</comment>
<dbReference type="Proteomes" id="UP001321486">
    <property type="component" value="Chromosome"/>
</dbReference>
<evidence type="ECO:0000256" key="1">
    <source>
        <dbReference type="ARBA" id="ARBA00004651"/>
    </source>
</evidence>
<proteinExistence type="inferred from homology"/>
<dbReference type="InterPro" id="IPR035906">
    <property type="entry name" value="MetI-like_sf"/>
</dbReference>
<keyword evidence="10" id="KW-1185">Reference proteome</keyword>
<feature type="transmembrane region" description="Helical" evidence="7">
    <location>
        <begin position="251"/>
        <end position="271"/>
    </location>
</feature>
<gene>
    <name evidence="9" type="ORF">GCM10025867_19740</name>
</gene>
<feature type="transmembrane region" description="Helical" evidence="7">
    <location>
        <begin position="7"/>
        <end position="28"/>
    </location>
</feature>
<evidence type="ECO:0000256" key="7">
    <source>
        <dbReference type="RuleBase" id="RU363032"/>
    </source>
</evidence>